<evidence type="ECO:0000313" key="4">
    <source>
        <dbReference type="Proteomes" id="UP000318242"/>
    </source>
</evidence>
<name>A0A4Y3IN80_9VIBR</name>
<keyword evidence="2" id="KW-0732">Signal</keyword>
<feature type="signal peptide" evidence="2">
    <location>
        <begin position="1"/>
        <end position="29"/>
    </location>
</feature>
<comment type="caution">
    <text evidence="3">The sequence shown here is derived from an EMBL/GenBank/DDBJ whole genome shotgun (WGS) entry which is preliminary data.</text>
</comment>
<keyword evidence="1" id="KW-1133">Transmembrane helix</keyword>
<feature type="chain" id="PRO_5021451511" description="Protein BatD" evidence="2">
    <location>
        <begin position="30"/>
        <end position="541"/>
    </location>
</feature>
<protein>
    <recommendedName>
        <fullName evidence="5">Protein BatD</fullName>
    </recommendedName>
</protein>
<evidence type="ECO:0000256" key="1">
    <source>
        <dbReference type="SAM" id="Phobius"/>
    </source>
</evidence>
<dbReference type="EMBL" id="BJLH01000005">
    <property type="protein sequence ID" value="GEA60190.1"/>
    <property type="molecule type" value="Genomic_DNA"/>
</dbReference>
<evidence type="ECO:0000313" key="3">
    <source>
        <dbReference type="EMBL" id="GEA60190.1"/>
    </source>
</evidence>
<dbReference type="AlphaFoldDB" id="A0A4Y3IN80"/>
<evidence type="ECO:0008006" key="5">
    <source>
        <dbReference type="Google" id="ProtNLM"/>
    </source>
</evidence>
<proteinExistence type="predicted"/>
<accession>A0A4Y3IN80</accession>
<dbReference type="Pfam" id="PF13584">
    <property type="entry name" value="BatD"/>
    <property type="match status" value="1"/>
</dbReference>
<keyword evidence="4" id="KW-1185">Reference proteome</keyword>
<sequence>MVNVMIRFKPLFTTLTLVAGLACSFSSWALNITASVSKTSVSKDEIIQLKVAADEKLDGGKINFDTLSDNFYVGRPSFSSSVNIINGKRSDSSVWTVSIAPQKTGSVTIPSFKIDDAITDPITLNVGVGEQVPTTTDIIEVRSKIGKKELYPNESTQLDARIIVKVDPRRLQNPNLTQPIASGLKIEPLSEPQQYQAVLDGVEVLIIDQKFRVTASNSGDFSIKLPTLTGAVRYGNNRSSTRIINLDGKSPTVSLTVLPVPENYQGAWLPTSKLDLSQSWQLDNNEVSSSDSVTIEEGDSLTRTITLTATGLGTSQLPNLTINNPDAFRVYSEKPAFSDNDDGSVTMTTKQVLIAKRSGEFSLPNVPVQWWDSVNKKAQTSEVKGLNVTVNASASSASAPLLPQSPTTNTQIVKDSGFWPILTALFACLWVFSTVMWLRGRKQSPSVAPSVDKAKTLSLKSKLIEAIEQGDPIKAQSLLEQWLTIQEVDLEDAKAIRAEMNLMSQKVMGAEPSTWDKNTLVNLIKQAKTREKYQTEELARL</sequence>
<dbReference type="InterPro" id="IPR025738">
    <property type="entry name" value="BatD"/>
</dbReference>
<dbReference type="PANTHER" id="PTHR40940:SF1">
    <property type="entry name" value="PROTEIN BATD"/>
    <property type="match status" value="1"/>
</dbReference>
<gene>
    <name evidence="3" type="ORF">VCO01S_13830</name>
</gene>
<reference evidence="3 4" key="1">
    <citation type="submission" date="2019-06" db="EMBL/GenBank/DDBJ databases">
        <title>Whole genome shotgun sequence of Vibrio comitans NBRC 102076.</title>
        <authorList>
            <person name="Hosoyama A."/>
            <person name="Uohara A."/>
            <person name="Ohji S."/>
            <person name="Ichikawa N."/>
        </authorList>
    </citation>
    <scope>NUCLEOTIDE SEQUENCE [LARGE SCALE GENOMIC DNA]</scope>
    <source>
        <strain evidence="3 4">NBRC 102076</strain>
    </source>
</reference>
<organism evidence="3 4">
    <name type="scientific">Vibrio comitans NBRC 102076</name>
    <dbReference type="NCBI Taxonomy" id="1219078"/>
    <lineage>
        <taxon>Bacteria</taxon>
        <taxon>Pseudomonadati</taxon>
        <taxon>Pseudomonadota</taxon>
        <taxon>Gammaproteobacteria</taxon>
        <taxon>Vibrionales</taxon>
        <taxon>Vibrionaceae</taxon>
        <taxon>Vibrio</taxon>
    </lineage>
</organism>
<dbReference type="PANTHER" id="PTHR40940">
    <property type="entry name" value="PROTEIN BATD-RELATED"/>
    <property type="match status" value="1"/>
</dbReference>
<feature type="transmembrane region" description="Helical" evidence="1">
    <location>
        <begin position="417"/>
        <end position="438"/>
    </location>
</feature>
<dbReference type="Proteomes" id="UP000318242">
    <property type="component" value="Unassembled WGS sequence"/>
</dbReference>
<dbReference type="PROSITE" id="PS51257">
    <property type="entry name" value="PROKAR_LIPOPROTEIN"/>
    <property type="match status" value="1"/>
</dbReference>
<evidence type="ECO:0000256" key="2">
    <source>
        <dbReference type="SAM" id="SignalP"/>
    </source>
</evidence>
<keyword evidence="1" id="KW-0812">Transmembrane</keyword>
<keyword evidence="1" id="KW-0472">Membrane</keyword>